<dbReference type="InterPro" id="IPR029058">
    <property type="entry name" value="AB_hydrolase_fold"/>
</dbReference>
<dbReference type="SUPFAM" id="SSF81296">
    <property type="entry name" value="E set domains"/>
    <property type="match status" value="1"/>
</dbReference>
<dbReference type="InterPro" id="IPR013783">
    <property type="entry name" value="Ig-like_fold"/>
</dbReference>
<feature type="chain" id="PRO_5046343351" description="Esterase" evidence="2">
    <location>
        <begin position="30"/>
        <end position="713"/>
    </location>
</feature>
<name>A0ABQ4FBG4_9ACTN</name>
<evidence type="ECO:0008006" key="5">
    <source>
        <dbReference type="Google" id="ProtNLM"/>
    </source>
</evidence>
<dbReference type="SUPFAM" id="SSF53474">
    <property type="entry name" value="alpha/beta-Hydrolases"/>
    <property type="match status" value="2"/>
</dbReference>
<dbReference type="Gene3D" id="2.60.40.10">
    <property type="entry name" value="Immunoglobulins"/>
    <property type="match status" value="1"/>
</dbReference>
<evidence type="ECO:0000313" key="4">
    <source>
        <dbReference type="Proteomes" id="UP000651728"/>
    </source>
</evidence>
<dbReference type="EMBL" id="BOOB01000015">
    <property type="protein sequence ID" value="GIH32161.1"/>
    <property type="molecule type" value="Genomic_DNA"/>
</dbReference>
<organism evidence="3 4">
    <name type="scientific">Microbispora amethystogenes</name>
    <dbReference type="NCBI Taxonomy" id="1427754"/>
    <lineage>
        <taxon>Bacteria</taxon>
        <taxon>Bacillati</taxon>
        <taxon>Actinomycetota</taxon>
        <taxon>Actinomycetes</taxon>
        <taxon>Streptosporangiales</taxon>
        <taxon>Streptosporangiaceae</taxon>
        <taxon>Microbispora</taxon>
    </lineage>
</organism>
<accession>A0ABQ4FBG4</accession>
<sequence>MVIIAGVMAIAAMIIAPLVPLSTPGPAMADTPWLTVSDDGYLSISIPAASVEAKVGQVSEVMVEGNFGPSSAWAEYGLTRRGDVWWGALGPLKPGLYSYQVTGDITKGLKDPTNPTGVASRPLWSTFLVPGGPGDDARLLVDPPQGRGGEVETLAYQTGRQKRSALVWTPPGYPAKGRGPYPVLYLRSGAGQSASDWLDLGRARQILDNLSVRGSVEPMVVVITDGSDDDKEVKDLRKAVADAYRVRHDREHQAIAGVAEGGTRALRAALTKPGDFAYAGSFSGLPAGGALSGGAGRDLRLLRLYTGNVTDPAYNATVRLTRALDRAGIRYEFDGVNPDAGANWTAWRENLIDFLPRLFRTVRDHGPSAGHGRLKGEFHPPAPGTTPTPFLSEGGFVTFETTTDFTDAKHVTVWANDAPGGSWLRVPMSRDGDRWRVTVGPLDPWFYYYQWIVDGVSVKDTSNPSKVTSEPNWSHFLVPGERSRLLSDVPAGRGGKVESLTYPSTVANQDRTALVWTPPGYDPRRAEPYPVLYLQHGSGQSYTDWVEMGRAKQILDHEFLDGKLVPMVVVMGNGNVPDFTKELLDNIVPAARARYNVSGDPSRQALAGLSMGGVQTLGVLKAYPGRFAYVAAFSAWFGSGDGVDAEAINKGTKMLRLYVGDQTDFVQPFFLSSLPVLDGLGIHYEYDGVTPGPHGWDVWQKNLTDLAPRLFKR</sequence>
<proteinExistence type="predicted"/>
<keyword evidence="4" id="KW-1185">Reference proteome</keyword>
<evidence type="ECO:0000256" key="1">
    <source>
        <dbReference type="SAM" id="MobiDB-lite"/>
    </source>
</evidence>
<feature type="region of interest" description="Disordered" evidence="1">
    <location>
        <begin position="371"/>
        <end position="390"/>
    </location>
</feature>
<dbReference type="Proteomes" id="UP000651728">
    <property type="component" value="Unassembled WGS sequence"/>
</dbReference>
<dbReference type="InterPro" id="IPR014756">
    <property type="entry name" value="Ig_E-set"/>
</dbReference>
<comment type="caution">
    <text evidence="3">The sequence shown here is derived from an EMBL/GenBank/DDBJ whole genome shotgun (WGS) entry which is preliminary data.</text>
</comment>
<dbReference type="InterPro" id="IPR050583">
    <property type="entry name" value="Mycobacterial_A85_antigen"/>
</dbReference>
<reference evidence="3 4" key="1">
    <citation type="submission" date="2021-01" db="EMBL/GenBank/DDBJ databases">
        <title>Whole genome shotgun sequence of Microbispora amethystogenes NBRC 101907.</title>
        <authorList>
            <person name="Komaki H."/>
            <person name="Tamura T."/>
        </authorList>
    </citation>
    <scope>NUCLEOTIDE SEQUENCE [LARGE SCALE GENOMIC DNA]</scope>
    <source>
        <strain evidence="3 4">NBRC 101907</strain>
    </source>
</reference>
<protein>
    <recommendedName>
        <fullName evidence="5">Esterase</fullName>
    </recommendedName>
</protein>
<dbReference type="InterPro" id="IPR000801">
    <property type="entry name" value="Esterase-like"/>
</dbReference>
<dbReference type="Gene3D" id="3.40.50.1820">
    <property type="entry name" value="alpha/beta hydrolase"/>
    <property type="match status" value="2"/>
</dbReference>
<dbReference type="Pfam" id="PF00756">
    <property type="entry name" value="Esterase"/>
    <property type="match status" value="2"/>
</dbReference>
<evidence type="ECO:0000313" key="3">
    <source>
        <dbReference type="EMBL" id="GIH32161.1"/>
    </source>
</evidence>
<dbReference type="PANTHER" id="PTHR48098:SF1">
    <property type="entry name" value="DIACYLGLYCEROL ACYLTRANSFERASE_MYCOLYLTRANSFERASE AG85A"/>
    <property type="match status" value="1"/>
</dbReference>
<dbReference type="PANTHER" id="PTHR48098">
    <property type="entry name" value="ENTEROCHELIN ESTERASE-RELATED"/>
    <property type="match status" value="1"/>
</dbReference>
<gene>
    <name evidence="3" type="ORF">Mam01_23250</name>
</gene>
<keyword evidence="2" id="KW-0732">Signal</keyword>
<feature type="signal peptide" evidence="2">
    <location>
        <begin position="1"/>
        <end position="29"/>
    </location>
</feature>
<evidence type="ECO:0000256" key="2">
    <source>
        <dbReference type="SAM" id="SignalP"/>
    </source>
</evidence>